<dbReference type="RefSeq" id="WP_265720634.1">
    <property type="nucleotide sequence ID" value="NZ_JAPIVK010000004.1"/>
</dbReference>
<keyword evidence="8" id="KW-0732">Signal</keyword>
<gene>
    <name evidence="15" type="ORF">ACFSKX_02595</name>
</gene>
<evidence type="ECO:0000256" key="1">
    <source>
        <dbReference type="ARBA" id="ARBA00001926"/>
    </source>
</evidence>
<accession>A0ABW5E7J8</accession>
<comment type="cofactor">
    <cofactor evidence="1">
        <name>heme c</name>
        <dbReference type="ChEBI" id="CHEBI:61717"/>
    </cofactor>
</comment>
<evidence type="ECO:0000313" key="16">
    <source>
        <dbReference type="Proteomes" id="UP001597425"/>
    </source>
</evidence>
<keyword evidence="11" id="KW-0560">Oxidoreductase</keyword>
<evidence type="ECO:0000256" key="4">
    <source>
        <dbReference type="ARBA" id="ARBA00011887"/>
    </source>
</evidence>
<name>A0ABW5E7J8_9GAMM</name>
<dbReference type="PANTHER" id="PTHR30633">
    <property type="entry name" value="CYTOCHROME C-552 RESPIRATORY NITRITE REDUCTASE"/>
    <property type="match status" value="1"/>
</dbReference>
<evidence type="ECO:0000256" key="11">
    <source>
        <dbReference type="ARBA" id="ARBA00023002"/>
    </source>
</evidence>
<comment type="caution">
    <text evidence="15">The sequence shown here is derived from an EMBL/GenBank/DDBJ whole genome shotgun (WGS) entry which is preliminary data.</text>
</comment>
<evidence type="ECO:0000256" key="8">
    <source>
        <dbReference type="ARBA" id="ARBA00022729"/>
    </source>
</evidence>
<dbReference type="Proteomes" id="UP001597425">
    <property type="component" value="Unassembled WGS sequence"/>
</dbReference>
<proteinExistence type="inferred from homology"/>
<keyword evidence="7" id="KW-0479">Metal-binding</keyword>
<dbReference type="EC" id="1.7.2.2" evidence="4"/>
<reference evidence="16" key="1">
    <citation type="journal article" date="2019" name="Int. J. Syst. Evol. Microbiol.">
        <title>The Global Catalogue of Microorganisms (GCM) 10K type strain sequencing project: providing services to taxonomists for standard genome sequencing and annotation.</title>
        <authorList>
            <consortium name="The Broad Institute Genomics Platform"/>
            <consortium name="The Broad Institute Genome Sequencing Center for Infectious Disease"/>
            <person name="Wu L."/>
            <person name="Ma J."/>
        </authorList>
    </citation>
    <scope>NUCLEOTIDE SEQUENCE [LARGE SCALE GENOMIC DNA]</scope>
    <source>
        <strain evidence="16">KCTC 12848</strain>
    </source>
</reference>
<evidence type="ECO:0000256" key="9">
    <source>
        <dbReference type="ARBA" id="ARBA00022837"/>
    </source>
</evidence>
<evidence type="ECO:0000259" key="14">
    <source>
        <dbReference type="Pfam" id="PF14537"/>
    </source>
</evidence>
<dbReference type="InterPro" id="IPR012286">
    <property type="entry name" value="Tetrahaem_cytochrome"/>
</dbReference>
<dbReference type="Gene3D" id="3.90.10.10">
    <property type="entry name" value="Cytochrome C3"/>
    <property type="match status" value="1"/>
</dbReference>
<keyword evidence="12" id="KW-0408">Iron</keyword>
<evidence type="ECO:0000256" key="3">
    <source>
        <dbReference type="ARBA" id="ARBA00009288"/>
    </source>
</evidence>
<evidence type="ECO:0000256" key="6">
    <source>
        <dbReference type="ARBA" id="ARBA00022617"/>
    </source>
</evidence>
<evidence type="ECO:0000256" key="12">
    <source>
        <dbReference type="ARBA" id="ARBA00023004"/>
    </source>
</evidence>
<dbReference type="SUPFAM" id="SSF48695">
    <property type="entry name" value="Multiheme cytochromes"/>
    <property type="match status" value="1"/>
</dbReference>
<keyword evidence="10" id="KW-0249">Electron transport</keyword>
<evidence type="ECO:0000256" key="2">
    <source>
        <dbReference type="ARBA" id="ARBA00004196"/>
    </source>
</evidence>
<sequence length="455" mass="49997">MKGSRFNFRRFRFWHWGLIVTLLIAASATYNLELSDKSLFISGEPTHGHHQMEMACSSCHSDGFSGADAMQQACLDCHAEELEIADDSHPRTKFLDPRNAALLGKLDARQCVTCHVEHKPEITRDMGVTLAGDFCFHCHSDIAENRPSHRELAFDSCASAGCHNFHDNRNLYEDFLIAHAGQPGLLPDARLPARTAMHAWLREHPDTPPLQTGDADISAGASADIAGTWADSVHARVDVNCSGCHTDGQMQFSSAEIVARCGSCHSEQRETFTQGKHGMRLSSRLPQDFVERAGAMSPQQALLPMRESASGELSCTSCHGPHETDLQFAAVEACLGCHNDEHSQAFTESAHFRQWSAGDPAGVSCAGCHLPRETHPGPQGGERILVNHNQNHNLRPNDKMLPVCLNCHGAEFALAALADEALIAHNFNRKPDAGHRTFDLIRERIKQIANNKKSQ</sequence>
<evidence type="ECO:0000313" key="15">
    <source>
        <dbReference type="EMBL" id="MFD2309292.1"/>
    </source>
</evidence>
<evidence type="ECO:0000256" key="10">
    <source>
        <dbReference type="ARBA" id="ARBA00022982"/>
    </source>
</evidence>
<dbReference type="PANTHER" id="PTHR30633:SF0">
    <property type="entry name" value="CYTOCHROME C-552"/>
    <property type="match status" value="1"/>
</dbReference>
<dbReference type="InterPro" id="IPR036280">
    <property type="entry name" value="Multihaem_cyt_sf"/>
</dbReference>
<evidence type="ECO:0000256" key="13">
    <source>
        <dbReference type="ARBA" id="ARBA00049131"/>
    </source>
</evidence>
<keyword evidence="16" id="KW-1185">Reference proteome</keyword>
<evidence type="ECO:0000256" key="5">
    <source>
        <dbReference type="ARBA" id="ARBA00022448"/>
    </source>
</evidence>
<organism evidence="15 16">
    <name type="scientific">Microbulbifer halophilus</name>
    <dbReference type="NCBI Taxonomy" id="453963"/>
    <lineage>
        <taxon>Bacteria</taxon>
        <taxon>Pseudomonadati</taxon>
        <taxon>Pseudomonadota</taxon>
        <taxon>Gammaproteobacteria</taxon>
        <taxon>Cellvibrionales</taxon>
        <taxon>Microbulbiferaceae</taxon>
        <taxon>Microbulbifer</taxon>
    </lineage>
</organism>
<feature type="domain" description="Tetrahaem cytochrome" evidence="14">
    <location>
        <begin position="233"/>
        <end position="339"/>
    </location>
</feature>
<dbReference type="Gene3D" id="1.10.1130.10">
    <property type="entry name" value="Flavocytochrome C3, Chain A"/>
    <property type="match status" value="2"/>
</dbReference>
<keyword evidence="5" id="KW-0813">Transport</keyword>
<dbReference type="Pfam" id="PF14537">
    <property type="entry name" value="Cytochrom_c3_2"/>
    <property type="match status" value="2"/>
</dbReference>
<protein>
    <recommendedName>
        <fullName evidence="4">nitrite reductase (cytochrome; ammonia-forming)</fullName>
        <ecNumber evidence="4">1.7.2.2</ecNumber>
    </recommendedName>
</protein>
<keyword evidence="6" id="KW-0349">Heme</keyword>
<feature type="domain" description="Tetrahaem cytochrome" evidence="14">
    <location>
        <begin position="49"/>
        <end position="140"/>
    </location>
</feature>
<comment type="similarity">
    <text evidence="3">Belongs to the cytochrome c-552 family.</text>
</comment>
<keyword evidence="9" id="KW-0106">Calcium</keyword>
<dbReference type="EMBL" id="JBHUJD010000002">
    <property type="protein sequence ID" value="MFD2309292.1"/>
    <property type="molecule type" value="Genomic_DNA"/>
</dbReference>
<comment type="catalytic activity">
    <reaction evidence="13">
        <text>6 Fe(III)-[cytochrome c] + NH4(+) + 2 H2O = 6 Fe(II)-[cytochrome c] + nitrite + 8 H(+)</text>
        <dbReference type="Rhea" id="RHEA:13089"/>
        <dbReference type="Rhea" id="RHEA-COMP:10350"/>
        <dbReference type="Rhea" id="RHEA-COMP:14399"/>
        <dbReference type="ChEBI" id="CHEBI:15377"/>
        <dbReference type="ChEBI" id="CHEBI:15378"/>
        <dbReference type="ChEBI" id="CHEBI:16301"/>
        <dbReference type="ChEBI" id="CHEBI:28938"/>
        <dbReference type="ChEBI" id="CHEBI:29033"/>
        <dbReference type="ChEBI" id="CHEBI:29034"/>
        <dbReference type="EC" id="1.7.2.2"/>
    </reaction>
</comment>
<dbReference type="InterPro" id="IPR003321">
    <property type="entry name" value="Cyt_c552"/>
</dbReference>
<evidence type="ECO:0000256" key="7">
    <source>
        <dbReference type="ARBA" id="ARBA00022723"/>
    </source>
</evidence>
<comment type="subcellular location">
    <subcellularLocation>
        <location evidence="2">Cell envelope</location>
    </subcellularLocation>
</comment>